<name>R7WDK8_AEGTA</name>
<evidence type="ECO:0000313" key="1">
    <source>
        <dbReference type="EnsemblPlants" id="EMT20243"/>
    </source>
</evidence>
<dbReference type="AlphaFoldDB" id="R7WDK8"/>
<protein>
    <submittedName>
        <fullName evidence="1">Uncharacterized protein</fullName>
    </submittedName>
</protein>
<accession>R7WDK8</accession>
<reference evidence="1" key="1">
    <citation type="submission" date="2015-06" db="UniProtKB">
        <authorList>
            <consortium name="EnsemblPlants"/>
        </authorList>
    </citation>
    <scope>IDENTIFICATION</scope>
</reference>
<proteinExistence type="predicted"/>
<sequence>MGDRVLSTPVQRSCGSLATAAAMSAVERPRPARKARTTSGLEGDLRWESFVEAFSACARVRPHMSTRYSSTTNQAQQRLQEEGCVVDINGLNPAVPI</sequence>
<dbReference type="EnsemblPlants" id="EMT20243">
    <property type="protein sequence ID" value="EMT20243"/>
    <property type="gene ID" value="F775_44048"/>
</dbReference>
<organism evidence="1">
    <name type="scientific">Aegilops tauschii</name>
    <name type="common">Tausch's goatgrass</name>
    <name type="synonym">Aegilops squarrosa</name>
    <dbReference type="NCBI Taxonomy" id="37682"/>
    <lineage>
        <taxon>Eukaryota</taxon>
        <taxon>Viridiplantae</taxon>
        <taxon>Streptophyta</taxon>
        <taxon>Embryophyta</taxon>
        <taxon>Tracheophyta</taxon>
        <taxon>Spermatophyta</taxon>
        <taxon>Magnoliopsida</taxon>
        <taxon>Liliopsida</taxon>
        <taxon>Poales</taxon>
        <taxon>Poaceae</taxon>
        <taxon>BOP clade</taxon>
        <taxon>Pooideae</taxon>
        <taxon>Triticodae</taxon>
        <taxon>Triticeae</taxon>
        <taxon>Triticinae</taxon>
        <taxon>Aegilops</taxon>
    </lineage>
</organism>